<evidence type="ECO:0000313" key="1">
    <source>
        <dbReference type="EMBL" id="MDT0463505.1"/>
    </source>
</evidence>
<dbReference type="InterPro" id="IPR050155">
    <property type="entry name" value="HAD-like_hydrolase_sf"/>
</dbReference>
<evidence type="ECO:0000313" key="2">
    <source>
        <dbReference type="Proteomes" id="UP001183809"/>
    </source>
</evidence>
<dbReference type="EMBL" id="JAVREY010000009">
    <property type="protein sequence ID" value="MDT0463505.1"/>
    <property type="molecule type" value="Genomic_DNA"/>
</dbReference>
<accession>A0ABU2TRD0</accession>
<keyword evidence="2" id="KW-1185">Reference proteome</keyword>
<dbReference type="PANTHER" id="PTHR43434">
    <property type="entry name" value="PHOSPHOGLYCOLATE PHOSPHATASE"/>
    <property type="match status" value="1"/>
</dbReference>
<comment type="caution">
    <text evidence="1">The sequence shown here is derived from an EMBL/GenBank/DDBJ whole genome shotgun (WGS) entry which is preliminary data.</text>
</comment>
<name>A0ABU2TRD0_9ACTN</name>
<dbReference type="InterPro" id="IPR036412">
    <property type="entry name" value="HAD-like_sf"/>
</dbReference>
<protein>
    <submittedName>
        <fullName evidence="1">HAD hydrolase-like protein</fullName>
    </submittedName>
</protein>
<dbReference type="PANTHER" id="PTHR43434:SF1">
    <property type="entry name" value="PHOSPHOGLYCOLATE PHOSPHATASE"/>
    <property type="match status" value="1"/>
</dbReference>
<reference evidence="2" key="1">
    <citation type="submission" date="2023-07" db="EMBL/GenBank/DDBJ databases">
        <title>30 novel species of actinomycetes from the DSMZ collection.</title>
        <authorList>
            <person name="Nouioui I."/>
        </authorList>
    </citation>
    <scope>NUCLEOTIDE SEQUENCE [LARGE SCALE GENOMIC DNA]</scope>
    <source>
        <strain evidence="2">DSM 41699</strain>
    </source>
</reference>
<dbReference type="Gene3D" id="3.40.50.1000">
    <property type="entry name" value="HAD superfamily/HAD-like"/>
    <property type="match status" value="1"/>
</dbReference>
<dbReference type="InterPro" id="IPR023214">
    <property type="entry name" value="HAD_sf"/>
</dbReference>
<dbReference type="SUPFAM" id="SSF56784">
    <property type="entry name" value="HAD-like"/>
    <property type="match status" value="1"/>
</dbReference>
<proteinExistence type="predicted"/>
<gene>
    <name evidence="1" type="ORF">RM764_10830</name>
</gene>
<sequence length="235" mass="26113">MPVTEETERLRELVEGARFVLFDFDGPICRLFALHPAAEVARAMKQWLHEQGLSLPPDGEESVRSDPQVVLRTVHRRHPGSDLVTELEEVLTQHELRAVPSAMPTPYADPLIRTWTARGTRLAITTDNSSRTASAYLAGRGLAGCFAPHVYGRTHELHRMKPDPYSLNRALRAMGAASGSTVMIGDAPADLYAARQAGVPFLGYARNDEKEARLREEGAEVVVRSLEPVLWILRR</sequence>
<organism evidence="1 2">
    <name type="scientific">Streptomyces gibsoniae</name>
    <dbReference type="NCBI Taxonomy" id="3075529"/>
    <lineage>
        <taxon>Bacteria</taxon>
        <taxon>Bacillati</taxon>
        <taxon>Actinomycetota</taxon>
        <taxon>Actinomycetes</taxon>
        <taxon>Kitasatosporales</taxon>
        <taxon>Streptomycetaceae</taxon>
        <taxon>Streptomyces</taxon>
    </lineage>
</organism>
<dbReference type="Pfam" id="PF00702">
    <property type="entry name" value="Hydrolase"/>
    <property type="match status" value="1"/>
</dbReference>
<dbReference type="SFLD" id="SFLDS00003">
    <property type="entry name" value="Haloacid_Dehalogenase"/>
    <property type="match status" value="1"/>
</dbReference>
<dbReference type="Proteomes" id="UP001183809">
    <property type="component" value="Unassembled WGS sequence"/>
</dbReference>
<dbReference type="SFLD" id="SFLDG01129">
    <property type="entry name" value="C1.5:_HAD__Beta-PGM__Phosphata"/>
    <property type="match status" value="1"/>
</dbReference>